<evidence type="ECO:0000313" key="2">
    <source>
        <dbReference type="Proteomes" id="UP000757890"/>
    </source>
</evidence>
<dbReference type="AlphaFoldDB" id="A0A930B9W6"/>
<organism evidence="1 2">
    <name type="scientific">Dialister invisus</name>
    <dbReference type="NCBI Taxonomy" id="218538"/>
    <lineage>
        <taxon>Bacteria</taxon>
        <taxon>Bacillati</taxon>
        <taxon>Bacillota</taxon>
        <taxon>Negativicutes</taxon>
        <taxon>Veillonellales</taxon>
        <taxon>Veillonellaceae</taxon>
        <taxon>Dialister</taxon>
    </lineage>
</organism>
<sequence>MKKTVPFPLFGDDNDYLTLSVGDLIIVEEMMGGESIVDIWGKLINGQYTLKMIYTILPIAYADCAKNAGKEVKIDELMEQGLEKGIGIGSYAVPIARAIVESGIFGRPKNEKRTVIQTERRSYRRGNGWKR</sequence>
<accession>A0A930B9W6</accession>
<dbReference type="Proteomes" id="UP000757890">
    <property type="component" value="Unassembled WGS sequence"/>
</dbReference>
<name>A0A930B9W6_9FIRM</name>
<protein>
    <submittedName>
        <fullName evidence="1">Uncharacterized protein</fullName>
    </submittedName>
</protein>
<gene>
    <name evidence="1" type="ORF">HXL70_09045</name>
</gene>
<reference evidence="1" key="1">
    <citation type="submission" date="2020-04" db="EMBL/GenBank/DDBJ databases">
        <title>Deep metagenomics examines the oral microbiome during advanced dental caries in children, revealing novel taxa and co-occurrences with host molecules.</title>
        <authorList>
            <person name="Baker J.L."/>
            <person name="Morton J.T."/>
            <person name="Dinis M."/>
            <person name="Alvarez R."/>
            <person name="Tran N.C."/>
            <person name="Knight R."/>
            <person name="Edlund A."/>
        </authorList>
    </citation>
    <scope>NUCLEOTIDE SEQUENCE</scope>
    <source>
        <strain evidence="1">JCVI_32_bin.14</strain>
    </source>
</reference>
<proteinExistence type="predicted"/>
<comment type="caution">
    <text evidence="1">The sequence shown here is derived from an EMBL/GenBank/DDBJ whole genome shotgun (WGS) entry which is preliminary data.</text>
</comment>
<evidence type="ECO:0000313" key="1">
    <source>
        <dbReference type="EMBL" id="MBF1130164.1"/>
    </source>
</evidence>
<dbReference type="EMBL" id="JABZMK010000113">
    <property type="protein sequence ID" value="MBF1130164.1"/>
    <property type="molecule type" value="Genomic_DNA"/>
</dbReference>